<name>A0A0K8MDE4_9PROT</name>
<dbReference type="EMBL" id="BBVC01000020">
    <property type="protein sequence ID" value="GAO97909.1"/>
    <property type="molecule type" value="Genomic_DNA"/>
</dbReference>
<keyword evidence="2" id="KW-1185">Reference proteome</keyword>
<dbReference type="AlphaFoldDB" id="A0A0K8MDE4"/>
<comment type="caution">
    <text evidence="1">The sequence shown here is derived from an EMBL/GenBank/DDBJ whole genome shotgun (WGS) entry which is preliminary data.</text>
</comment>
<reference evidence="1 2" key="1">
    <citation type="submission" date="2015-03" db="EMBL/GenBank/DDBJ databases">
        <title>Caedibacter varicaedens, whole genome shotgun sequence.</title>
        <authorList>
            <person name="Suzuki H."/>
            <person name="Dapper A.L."/>
            <person name="Gibson A.K."/>
            <person name="Jackson C."/>
            <person name="Lee H."/>
            <person name="Pejaver V.R."/>
            <person name="Doak T."/>
            <person name="Lynch M."/>
        </authorList>
    </citation>
    <scope>NUCLEOTIDE SEQUENCE [LARGE SCALE GENOMIC DNA]</scope>
</reference>
<protein>
    <submittedName>
        <fullName evidence="1">NgoPII restriction endonuclease</fullName>
    </submittedName>
</protein>
<organism evidence="1 2">
    <name type="scientific">Caedimonas varicaedens</name>
    <dbReference type="NCBI Taxonomy" id="1629334"/>
    <lineage>
        <taxon>Bacteria</taxon>
        <taxon>Pseudomonadati</taxon>
        <taxon>Pseudomonadota</taxon>
        <taxon>Alphaproteobacteria</taxon>
        <taxon>Holosporales</taxon>
        <taxon>Caedimonadaceae</taxon>
        <taxon>Caedimonas</taxon>
    </lineage>
</organism>
<dbReference type="InterPro" id="IPR019046">
    <property type="entry name" value="Restrct_endonuc_II_NgoPII"/>
</dbReference>
<dbReference type="GO" id="GO:0009036">
    <property type="term" value="F:type II site-specific deoxyribonuclease activity"/>
    <property type="evidence" value="ECO:0007669"/>
    <property type="project" value="InterPro"/>
</dbReference>
<proteinExistence type="predicted"/>
<dbReference type="Pfam" id="PF09521">
    <property type="entry name" value="RE_NgoPII"/>
    <property type="match status" value="1"/>
</dbReference>
<gene>
    <name evidence="1" type="ORF">Cva_00550</name>
</gene>
<keyword evidence="1" id="KW-0255">Endonuclease</keyword>
<keyword evidence="1" id="KW-0378">Hydrolase</keyword>
<dbReference type="GO" id="GO:0003677">
    <property type="term" value="F:DNA binding"/>
    <property type="evidence" value="ECO:0007669"/>
    <property type="project" value="InterPro"/>
</dbReference>
<evidence type="ECO:0000313" key="1">
    <source>
        <dbReference type="EMBL" id="GAO97909.1"/>
    </source>
</evidence>
<dbReference type="GO" id="GO:0009307">
    <property type="term" value="P:DNA restriction-modification system"/>
    <property type="evidence" value="ECO:0007669"/>
    <property type="project" value="InterPro"/>
</dbReference>
<accession>A0A0K8MDE4</accession>
<dbReference type="Proteomes" id="UP000036771">
    <property type="component" value="Unassembled WGS sequence"/>
</dbReference>
<sequence>MVYLWRLLLCKFGDIHEDKRKITNSIQEFGIELSETNEIAKIKKIDPLGITDLRVRGMWHIKHPSKVFQYITTKQSKPHIKALMLTSKFESFEMGIRKQIATKCNLQNVKIQNPNNPANLLDATLIEYEFKAS</sequence>
<evidence type="ECO:0000313" key="2">
    <source>
        <dbReference type="Proteomes" id="UP000036771"/>
    </source>
</evidence>
<keyword evidence="1" id="KW-0540">Nuclease</keyword>
<dbReference type="REBASE" id="133211">
    <property type="entry name" value="CvaPbORF549P"/>
</dbReference>
<dbReference type="OrthoDB" id="8610000at2"/>